<keyword evidence="2" id="KW-0732">Signal</keyword>
<proteinExistence type="predicted"/>
<dbReference type="EMBL" id="PNCJ01000015">
    <property type="protein sequence ID" value="TMP37407.1"/>
    <property type="molecule type" value="Genomic_DNA"/>
</dbReference>
<dbReference type="AlphaFoldDB" id="A0A5S3WZR0"/>
<dbReference type="Proteomes" id="UP000306719">
    <property type="component" value="Unassembled WGS sequence"/>
</dbReference>
<accession>A0A5S3WZR0</accession>
<organism evidence="3 4">
    <name type="scientific">Pseudoalteromonas rubra</name>
    <dbReference type="NCBI Taxonomy" id="43658"/>
    <lineage>
        <taxon>Bacteria</taxon>
        <taxon>Pseudomonadati</taxon>
        <taxon>Pseudomonadota</taxon>
        <taxon>Gammaproteobacteria</taxon>
        <taxon>Alteromonadales</taxon>
        <taxon>Pseudoalteromonadaceae</taxon>
        <taxon>Pseudoalteromonas</taxon>
    </lineage>
</organism>
<name>A0A5S3WZR0_9GAMM</name>
<protein>
    <submittedName>
        <fullName evidence="3">CAP domain-containing protein</fullName>
    </submittedName>
</protein>
<feature type="region of interest" description="Disordered" evidence="1">
    <location>
        <begin position="21"/>
        <end position="51"/>
    </location>
</feature>
<feature type="chain" id="PRO_5024329187" evidence="2">
    <location>
        <begin position="19"/>
        <end position="51"/>
    </location>
</feature>
<gene>
    <name evidence="3" type="ORF">CWB98_11830</name>
</gene>
<evidence type="ECO:0000313" key="3">
    <source>
        <dbReference type="EMBL" id="TMP37407.1"/>
    </source>
</evidence>
<evidence type="ECO:0000313" key="4">
    <source>
        <dbReference type="Proteomes" id="UP000306719"/>
    </source>
</evidence>
<sequence>MIRFISILCLSLVLTACGGGGGSDNPSSGNTASGNQNAANKGSTSGDTDGG</sequence>
<reference evidence="3 4" key="1">
    <citation type="submission" date="2018-01" db="EMBL/GenBank/DDBJ databases">
        <authorList>
            <person name="Paulsen S."/>
            <person name="Gram L.K."/>
        </authorList>
    </citation>
    <scope>NUCLEOTIDE SEQUENCE [LARGE SCALE GENOMIC DNA]</scope>
    <source>
        <strain evidence="3 4">S2599</strain>
    </source>
</reference>
<evidence type="ECO:0000256" key="2">
    <source>
        <dbReference type="SAM" id="SignalP"/>
    </source>
</evidence>
<reference evidence="4" key="2">
    <citation type="submission" date="2019-06" db="EMBL/GenBank/DDBJ databases">
        <title>Co-occurence of chitin degradation, pigmentation and bioactivity in marine Pseudoalteromonas.</title>
        <authorList>
            <person name="Sonnenschein E.C."/>
            <person name="Bech P.K."/>
        </authorList>
    </citation>
    <scope>NUCLEOTIDE SEQUENCE [LARGE SCALE GENOMIC DNA]</scope>
    <source>
        <strain evidence="4">S2599</strain>
    </source>
</reference>
<dbReference type="PROSITE" id="PS51257">
    <property type="entry name" value="PROKAR_LIPOPROTEIN"/>
    <property type="match status" value="1"/>
</dbReference>
<comment type="caution">
    <text evidence="3">The sequence shown here is derived from an EMBL/GenBank/DDBJ whole genome shotgun (WGS) entry which is preliminary data.</text>
</comment>
<feature type="signal peptide" evidence="2">
    <location>
        <begin position="1"/>
        <end position="18"/>
    </location>
</feature>
<evidence type="ECO:0000256" key="1">
    <source>
        <dbReference type="SAM" id="MobiDB-lite"/>
    </source>
</evidence>
<feature type="compositionally biased region" description="Polar residues" evidence="1">
    <location>
        <begin position="24"/>
        <end position="51"/>
    </location>
</feature>
<feature type="non-terminal residue" evidence="3">
    <location>
        <position position="51"/>
    </location>
</feature>